<evidence type="ECO:0000313" key="1">
    <source>
        <dbReference type="EMBL" id="MDR6142033.1"/>
    </source>
</evidence>
<keyword evidence="2" id="KW-1185">Reference proteome</keyword>
<dbReference type="EMBL" id="JAVIZQ010000001">
    <property type="protein sequence ID" value="MDR6142033.1"/>
    <property type="molecule type" value="Genomic_DNA"/>
</dbReference>
<gene>
    <name evidence="1" type="ORF">QE375_001587</name>
</gene>
<sequence>MYSVNGVPLDNPSLGWILRSPTKPLSTLTYGRASIESVGRDGVVAGLPATTGPVTLRFVVQTARANLETLIAAFGAGGVLALTASTGREVQFETLSFTPEGFGAADAIVDATFLIRLPAAFWRDITAKTETAALTAASVAVSVFGGISAPVADAIIRVQGAATAIQVTDSSGAWATLPNVAAGQWVRFEAASGKAFITTTNTWAGGTDVSGQVDFGGPRGVFEIAPSLTPGNPAVRFGQVAVTTASRTGAAVDVRGKAAYVL</sequence>
<reference evidence="1 2" key="1">
    <citation type="submission" date="2023-08" db="EMBL/GenBank/DDBJ databases">
        <title>Functional and genomic diversity of the sorghum phyllosphere microbiome.</title>
        <authorList>
            <person name="Shade A."/>
        </authorList>
    </citation>
    <scope>NUCLEOTIDE SEQUENCE [LARGE SCALE GENOMIC DNA]</scope>
    <source>
        <strain evidence="1 2">SORGH_AS_0445</strain>
    </source>
</reference>
<name>A0ABU1HPR4_9MICO</name>
<accession>A0ABU1HPR4</accession>
<dbReference type="RefSeq" id="WP_309689676.1">
    <property type="nucleotide sequence ID" value="NZ_JAVIZQ010000001.1"/>
</dbReference>
<organism evidence="1 2">
    <name type="scientific">Microbacterium foliorum</name>
    <dbReference type="NCBI Taxonomy" id="104336"/>
    <lineage>
        <taxon>Bacteria</taxon>
        <taxon>Bacillati</taxon>
        <taxon>Actinomycetota</taxon>
        <taxon>Actinomycetes</taxon>
        <taxon>Micrococcales</taxon>
        <taxon>Microbacteriaceae</taxon>
        <taxon>Microbacterium</taxon>
    </lineage>
</organism>
<dbReference type="Proteomes" id="UP001249291">
    <property type="component" value="Unassembled WGS sequence"/>
</dbReference>
<evidence type="ECO:0000313" key="2">
    <source>
        <dbReference type="Proteomes" id="UP001249291"/>
    </source>
</evidence>
<comment type="caution">
    <text evidence="1">The sequence shown here is derived from an EMBL/GenBank/DDBJ whole genome shotgun (WGS) entry which is preliminary data.</text>
</comment>
<protein>
    <recommendedName>
        <fullName evidence="3">Minor tail protein</fullName>
    </recommendedName>
</protein>
<proteinExistence type="predicted"/>
<evidence type="ECO:0008006" key="3">
    <source>
        <dbReference type="Google" id="ProtNLM"/>
    </source>
</evidence>